<protein>
    <recommendedName>
        <fullName evidence="4">Malonyl CoA-acyl carrier protein transacylase</fullName>
        <ecNumber evidence="4">2.3.1.39</ecNumber>
    </recommendedName>
</protein>
<dbReference type="SUPFAM" id="SSF55048">
    <property type="entry name" value="Probable ACP-binding domain of malonyl-CoA ACP transacylase"/>
    <property type="match status" value="1"/>
</dbReference>
<dbReference type="EMBL" id="JAAOCP010000005">
    <property type="protein sequence ID" value="MBJ7638811.1"/>
    <property type="molecule type" value="Genomic_DNA"/>
</dbReference>
<dbReference type="SMART" id="SM00827">
    <property type="entry name" value="PKS_AT"/>
    <property type="match status" value="1"/>
</dbReference>
<dbReference type="PANTHER" id="PTHR42681">
    <property type="entry name" value="MALONYL-COA-ACYL CARRIER PROTEIN TRANSACYLASE, MITOCHONDRIAL"/>
    <property type="match status" value="1"/>
</dbReference>
<feature type="active site" evidence="5">
    <location>
        <position position="89"/>
    </location>
</feature>
<gene>
    <name evidence="8" type="ORF">HAU20_05325</name>
    <name evidence="7" type="ORF">HAU43_08080</name>
</gene>
<comment type="catalytic activity">
    <reaction evidence="3 4">
        <text>holo-[ACP] + malonyl-CoA = malonyl-[ACP] + CoA</text>
        <dbReference type="Rhea" id="RHEA:41792"/>
        <dbReference type="Rhea" id="RHEA-COMP:9623"/>
        <dbReference type="Rhea" id="RHEA-COMP:9685"/>
        <dbReference type="ChEBI" id="CHEBI:57287"/>
        <dbReference type="ChEBI" id="CHEBI:57384"/>
        <dbReference type="ChEBI" id="CHEBI:64479"/>
        <dbReference type="ChEBI" id="CHEBI:78449"/>
        <dbReference type="EC" id="2.3.1.39"/>
    </reaction>
</comment>
<dbReference type="AlphaFoldDB" id="A0A4Z0RKQ6"/>
<dbReference type="EC" id="2.3.1.39" evidence="4"/>
<dbReference type="Gene3D" id="3.30.70.250">
    <property type="entry name" value="Malonyl-CoA ACP transacylase, ACP-binding"/>
    <property type="match status" value="1"/>
</dbReference>
<dbReference type="Pfam" id="PF00698">
    <property type="entry name" value="Acyl_transf_1"/>
    <property type="match status" value="1"/>
</dbReference>
<dbReference type="Gene3D" id="3.40.366.10">
    <property type="entry name" value="Malonyl-Coenzyme A Acyl Carrier Protein, domain 2"/>
    <property type="match status" value="1"/>
</dbReference>
<keyword evidence="2 4" id="KW-0012">Acyltransferase</keyword>
<evidence type="ECO:0000256" key="1">
    <source>
        <dbReference type="ARBA" id="ARBA00022679"/>
    </source>
</evidence>
<evidence type="ECO:0000256" key="3">
    <source>
        <dbReference type="ARBA" id="ARBA00048462"/>
    </source>
</evidence>
<keyword evidence="1 4" id="KW-0808">Transferase</keyword>
<dbReference type="EMBL" id="JAAOCX010000010">
    <property type="protein sequence ID" value="MBJ7633041.1"/>
    <property type="molecule type" value="Genomic_DNA"/>
</dbReference>
<evidence type="ECO:0000313" key="7">
    <source>
        <dbReference type="EMBL" id="MBJ7633041.1"/>
    </source>
</evidence>
<dbReference type="InterPro" id="IPR001227">
    <property type="entry name" value="Ac_transferase_dom_sf"/>
</dbReference>
<dbReference type="InterPro" id="IPR016035">
    <property type="entry name" value="Acyl_Trfase/lysoPLipase"/>
</dbReference>
<dbReference type="InterPro" id="IPR050858">
    <property type="entry name" value="Mal-CoA-ACP_Trans/PKS_FabD"/>
</dbReference>
<dbReference type="PIRSF" id="PIRSF000446">
    <property type="entry name" value="Mct"/>
    <property type="match status" value="1"/>
</dbReference>
<accession>A0A4Z0RKQ6</accession>
<evidence type="ECO:0000313" key="8">
    <source>
        <dbReference type="EMBL" id="MBJ7638811.1"/>
    </source>
</evidence>
<keyword evidence="9" id="KW-1185">Reference proteome</keyword>
<proteinExistence type="inferred from homology"/>
<dbReference type="PANTHER" id="PTHR42681:SF1">
    <property type="entry name" value="MALONYL-COA-ACYL CARRIER PROTEIN TRANSACYLASE, MITOCHONDRIAL"/>
    <property type="match status" value="1"/>
</dbReference>
<sequence>MKLGLLMSGQGAQQVGMGADLYANLPEYQETIDRASELLGYDVMATIVNSEDNIKQTKYTQPAILAMSMGIYNALSDVMPKPAAALGLSLGEYSALTAAGAMTFEQAMCIIKDRGAYMQAAGDANPGKMVAVMTDEQDMVVATLEKLQATGKRVYPANFNTFNQLVIGGIEADVNDAMAALTEAGVSRMVELPVSGAFHTPLLQTAADQLAVRLTDETFNTPEFAVYSNTTGQKFDDVKATLLQQITSPTYFAQALQAMVDDGVDTLIEFGPSDTLMKFAKKIVGKDVKRYCVKDLASFNEVRDMLIAEQETVQ</sequence>
<dbReference type="InterPro" id="IPR016036">
    <property type="entry name" value="Malonyl_transacylase_ACP-bd"/>
</dbReference>
<evidence type="ECO:0000256" key="5">
    <source>
        <dbReference type="PIRSR" id="PIRSR000446-1"/>
    </source>
</evidence>
<dbReference type="GO" id="GO:0004314">
    <property type="term" value="F:[acyl-carrier-protein] S-malonyltransferase activity"/>
    <property type="evidence" value="ECO:0007669"/>
    <property type="project" value="UniProtKB-EC"/>
</dbReference>
<feature type="active site" evidence="5">
    <location>
        <position position="199"/>
    </location>
</feature>
<name>A0A4Z0RKQ6_WEICO</name>
<comment type="caution">
    <text evidence="8">The sequence shown here is derived from an EMBL/GenBank/DDBJ whole genome shotgun (WGS) entry which is preliminary data.</text>
</comment>
<dbReference type="InterPro" id="IPR024925">
    <property type="entry name" value="Malonyl_CoA-ACP_transAc"/>
</dbReference>
<dbReference type="GO" id="GO:0005829">
    <property type="term" value="C:cytosol"/>
    <property type="evidence" value="ECO:0007669"/>
    <property type="project" value="TreeGrafter"/>
</dbReference>
<evidence type="ECO:0000256" key="2">
    <source>
        <dbReference type="ARBA" id="ARBA00023315"/>
    </source>
</evidence>
<dbReference type="InterPro" id="IPR014043">
    <property type="entry name" value="Acyl_transferase_dom"/>
</dbReference>
<evidence type="ECO:0000259" key="6">
    <source>
        <dbReference type="SMART" id="SM00827"/>
    </source>
</evidence>
<comment type="similarity">
    <text evidence="4">Belongs to the fabD family.</text>
</comment>
<dbReference type="Proteomes" id="UP000728106">
    <property type="component" value="Unassembled WGS sequence"/>
</dbReference>
<dbReference type="GO" id="GO:0006633">
    <property type="term" value="P:fatty acid biosynthetic process"/>
    <property type="evidence" value="ECO:0007669"/>
    <property type="project" value="TreeGrafter"/>
</dbReference>
<dbReference type="SUPFAM" id="SSF52151">
    <property type="entry name" value="FabD/lysophospholipase-like"/>
    <property type="match status" value="1"/>
</dbReference>
<dbReference type="Proteomes" id="UP000808038">
    <property type="component" value="Unassembled WGS sequence"/>
</dbReference>
<evidence type="ECO:0000256" key="4">
    <source>
        <dbReference type="PIRNR" id="PIRNR000446"/>
    </source>
</evidence>
<feature type="domain" description="Malonyl-CoA:ACP transacylase (MAT)" evidence="6">
    <location>
        <begin position="6"/>
        <end position="296"/>
    </location>
</feature>
<dbReference type="RefSeq" id="WP_135411376.1">
    <property type="nucleotide sequence ID" value="NZ_ALXH01000112.1"/>
</dbReference>
<reference evidence="8" key="1">
    <citation type="submission" date="2020-02" db="EMBL/GenBank/DDBJ databases">
        <authorList>
            <person name="Fontana A."/>
            <person name="Patrone V."/>
            <person name="Morelli L."/>
        </authorList>
    </citation>
    <scope>NUCLEOTIDE SEQUENCE</scope>
    <source>
        <strain evidence="7">CCUG 30943</strain>
        <strain evidence="8">CCUG 43002</strain>
    </source>
</reference>
<organism evidence="8 9">
    <name type="scientific">Weissella confusa</name>
    <name type="common">Lactobacillus confusus</name>
    <dbReference type="NCBI Taxonomy" id="1583"/>
    <lineage>
        <taxon>Bacteria</taxon>
        <taxon>Bacillati</taxon>
        <taxon>Bacillota</taxon>
        <taxon>Bacilli</taxon>
        <taxon>Lactobacillales</taxon>
        <taxon>Lactobacillaceae</taxon>
        <taxon>Weissella</taxon>
    </lineage>
</organism>
<reference evidence="8 9" key="2">
    <citation type="journal article" date="2021" name="Int. J. Food Microbiol.">
        <title>Safety demonstration of a microbial species for use in the food chain: Weissella confusa.</title>
        <authorList>
            <person name="Bourdichon F."/>
            <person name="Patrone V."/>
            <person name="Fontana A."/>
            <person name="Milani G."/>
            <person name="Morelli L."/>
        </authorList>
    </citation>
    <scope>NUCLEOTIDE SEQUENCE [LARGE SCALE GENOMIC DNA]</scope>
    <source>
        <strain evidence="7">CCUG 30943</strain>
        <strain evidence="8 9">CCUG 43002</strain>
    </source>
</reference>
<evidence type="ECO:0000313" key="9">
    <source>
        <dbReference type="Proteomes" id="UP000728106"/>
    </source>
</evidence>